<organism evidence="1 2">
    <name type="scientific">Hesseltinella vesiculosa</name>
    <dbReference type="NCBI Taxonomy" id="101127"/>
    <lineage>
        <taxon>Eukaryota</taxon>
        <taxon>Fungi</taxon>
        <taxon>Fungi incertae sedis</taxon>
        <taxon>Mucoromycota</taxon>
        <taxon>Mucoromycotina</taxon>
        <taxon>Mucoromycetes</taxon>
        <taxon>Mucorales</taxon>
        <taxon>Cunninghamellaceae</taxon>
        <taxon>Hesseltinella</taxon>
    </lineage>
</organism>
<dbReference type="OrthoDB" id="2217162at2759"/>
<evidence type="ECO:0000313" key="2">
    <source>
        <dbReference type="Proteomes" id="UP000242146"/>
    </source>
</evidence>
<sequence length="212" mass="23971">IVSLKDLDLNTISESHLMSSYIHPMIQCIFDLNDDYKIAHRSNILEDENGLDQRPDYVVDVYEDYRLSHQTCFGEIKPNGSPHTKTIVDFYRLAIFSKNTLEQHNLNGVVSFQTIGSFTTFYLTALVNDFYVMTELTTIRLPMTKPFVLDLILCLDDLLSICTLHHSLSKLPSTQVVPTTLTVPFSLINITKTIPAKRRPSLSSIAASSSQQ</sequence>
<evidence type="ECO:0000313" key="1">
    <source>
        <dbReference type="EMBL" id="ORX58333.1"/>
    </source>
</evidence>
<dbReference type="AlphaFoldDB" id="A0A1X2GPC5"/>
<feature type="non-terminal residue" evidence="1">
    <location>
        <position position="1"/>
    </location>
</feature>
<proteinExistence type="predicted"/>
<gene>
    <name evidence="1" type="ORF">DM01DRAFT_1283801</name>
</gene>
<accession>A0A1X2GPC5</accession>
<dbReference type="EMBL" id="MCGT01000007">
    <property type="protein sequence ID" value="ORX58333.1"/>
    <property type="molecule type" value="Genomic_DNA"/>
</dbReference>
<dbReference type="Proteomes" id="UP000242146">
    <property type="component" value="Unassembled WGS sequence"/>
</dbReference>
<keyword evidence="2" id="KW-1185">Reference proteome</keyword>
<name>A0A1X2GPC5_9FUNG</name>
<comment type="caution">
    <text evidence="1">The sequence shown here is derived from an EMBL/GenBank/DDBJ whole genome shotgun (WGS) entry which is preliminary data.</text>
</comment>
<reference evidence="1 2" key="1">
    <citation type="submission" date="2016-07" db="EMBL/GenBank/DDBJ databases">
        <title>Pervasive Adenine N6-methylation of Active Genes in Fungi.</title>
        <authorList>
            <consortium name="DOE Joint Genome Institute"/>
            <person name="Mondo S.J."/>
            <person name="Dannebaum R.O."/>
            <person name="Kuo R.C."/>
            <person name="Labutti K."/>
            <person name="Haridas S."/>
            <person name="Kuo A."/>
            <person name="Salamov A."/>
            <person name="Ahrendt S.R."/>
            <person name="Lipzen A."/>
            <person name="Sullivan W."/>
            <person name="Andreopoulos W.B."/>
            <person name="Clum A."/>
            <person name="Lindquist E."/>
            <person name="Daum C."/>
            <person name="Ramamoorthy G.K."/>
            <person name="Gryganskyi A."/>
            <person name="Culley D."/>
            <person name="Magnuson J.K."/>
            <person name="James T.Y."/>
            <person name="O'Malley M.A."/>
            <person name="Stajich J.E."/>
            <person name="Spatafora J.W."/>
            <person name="Visel A."/>
            <person name="Grigoriev I.V."/>
        </authorList>
    </citation>
    <scope>NUCLEOTIDE SEQUENCE [LARGE SCALE GENOMIC DNA]</scope>
    <source>
        <strain evidence="1 2">NRRL 3301</strain>
    </source>
</reference>
<protein>
    <submittedName>
        <fullName evidence="1">Uncharacterized protein</fullName>
    </submittedName>
</protein>